<accession>A0ABV0UX63</accession>
<protein>
    <recommendedName>
        <fullName evidence="1">Glycine cleavage system P-protein N-terminal domain-containing protein</fullName>
    </recommendedName>
</protein>
<feature type="domain" description="Glycine cleavage system P-protein N-terminal" evidence="1">
    <location>
        <begin position="83"/>
        <end position="134"/>
    </location>
</feature>
<dbReference type="EMBL" id="JAHRIQ010086492">
    <property type="protein sequence ID" value="MEQ2249769.1"/>
    <property type="molecule type" value="Genomic_DNA"/>
</dbReference>
<dbReference type="Proteomes" id="UP001482620">
    <property type="component" value="Unassembled WGS sequence"/>
</dbReference>
<evidence type="ECO:0000313" key="2">
    <source>
        <dbReference type="EMBL" id="MEQ2249769.1"/>
    </source>
</evidence>
<dbReference type="InterPro" id="IPR049315">
    <property type="entry name" value="GDC-P_N"/>
</dbReference>
<organism evidence="2 3">
    <name type="scientific">Ilyodon furcidens</name>
    <name type="common">goldbreast splitfin</name>
    <dbReference type="NCBI Taxonomy" id="33524"/>
    <lineage>
        <taxon>Eukaryota</taxon>
        <taxon>Metazoa</taxon>
        <taxon>Chordata</taxon>
        <taxon>Craniata</taxon>
        <taxon>Vertebrata</taxon>
        <taxon>Euteleostomi</taxon>
        <taxon>Actinopterygii</taxon>
        <taxon>Neopterygii</taxon>
        <taxon>Teleostei</taxon>
        <taxon>Neoteleostei</taxon>
        <taxon>Acanthomorphata</taxon>
        <taxon>Ovalentaria</taxon>
        <taxon>Atherinomorphae</taxon>
        <taxon>Cyprinodontiformes</taxon>
        <taxon>Goodeidae</taxon>
        <taxon>Ilyodon</taxon>
    </lineage>
</organism>
<dbReference type="Pfam" id="PF02347">
    <property type="entry name" value="GDC-P"/>
    <property type="match status" value="1"/>
</dbReference>
<name>A0ABV0UX63_9TELE</name>
<sequence length="149" mass="16621">MQSCAKSWRLFVAKSVNPSAPCGHLSERSSVVWKLQSRIRLQRSSASLTTAAAGGAARGLRTSAAAASRQIERILPRHDDFAERHIGPGEREKREMLDVLALESVDQLIENTVPPSIRIQRSLKMDDPICKFRCISSCLSLEFENIQQF</sequence>
<reference evidence="2 3" key="1">
    <citation type="submission" date="2021-06" db="EMBL/GenBank/DDBJ databases">
        <authorList>
            <person name="Palmer J.M."/>
        </authorList>
    </citation>
    <scope>NUCLEOTIDE SEQUENCE [LARGE SCALE GENOMIC DNA]</scope>
    <source>
        <strain evidence="3">if_2019</strain>
        <tissue evidence="2">Muscle</tissue>
    </source>
</reference>
<evidence type="ECO:0000259" key="1">
    <source>
        <dbReference type="Pfam" id="PF02347"/>
    </source>
</evidence>
<evidence type="ECO:0000313" key="3">
    <source>
        <dbReference type="Proteomes" id="UP001482620"/>
    </source>
</evidence>
<keyword evidence="3" id="KW-1185">Reference proteome</keyword>
<proteinExistence type="predicted"/>
<gene>
    <name evidence="2" type="ORF">ILYODFUR_032732</name>
</gene>
<comment type="caution">
    <text evidence="2">The sequence shown here is derived from an EMBL/GenBank/DDBJ whole genome shotgun (WGS) entry which is preliminary data.</text>
</comment>